<dbReference type="Gene3D" id="3.40.50.10320">
    <property type="entry name" value="LmbE-like"/>
    <property type="match status" value="1"/>
</dbReference>
<organism evidence="3 4">
    <name type="scientific">Nonomuraea endophytica</name>
    <dbReference type="NCBI Taxonomy" id="714136"/>
    <lineage>
        <taxon>Bacteria</taxon>
        <taxon>Bacillati</taxon>
        <taxon>Actinomycetota</taxon>
        <taxon>Actinomycetes</taxon>
        <taxon>Streptosporangiales</taxon>
        <taxon>Streptosporangiaceae</taxon>
        <taxon>Nonomuraea</taxon>
    </lineage>
</organism>
<dbReference type="InterPro" id="IPR058502">
    <property type="entry name" value="PLL-like_beta-prop"/>
</dbReference>
<dbReference type="RefSeq" id="WP_184964951.1">
    <property type="nucleotide sequence ID" value="NZ_JACHIN010000006.1"/>
</dbReference>
<keyword evidence="4" id="KW-1185">Reference proteome</keyword>
<dbReference type="InterPro" id="IPR024078">
    <property type="entry name" value="LmbE-like_dom_sf"/>
</dbReference>
<dbReference type="PANTHER" id="PTHR12993:SF23">
    <property type="entry name" value="N-ACETYLGLUCOSAMINYLPHOSPHATIDYLINOSITOL DEACETYLASE"/>
    <property type="match status" value="1"/>
</dbReference>
<dbReference type="InterPro" id="IPR003737">
    <property type="entry name" value="GlcNAc_PI_deacetylase-related"/>
</dbReference>
<accession>A0A7W8A4F4</accession>
<protein>
    <submittedName>
        <fullName evidence="3">LmbE family N-acetylglucosaminyl deacetylase</fullName>
    </submittedName>
</protein>
<dbReference type="Pfam" id="PF26607">
    <property type="entry name" value="DUF8189"/>
    <property type="match status" value="1"/>
</dbReference>
<feature type="domain" description="PLL-like beta propeller" evidence="2">
    <location>
        <begin position="263"/>
        <end position="624"/>
    </location>
</feature>
<dbReference type="GO" id="GO:0016137">
    <property type="term" value="P:glycoside metabolic process"/>
    <property type="evidence" value="ECO:0007669"/>
    <property type="project" value="UniProtKB-ARBA"/>
</dbReference>
<keyword evidence="1" id="KW-0862">Zinc</keyword>
<dbReference type="SUPFAM" id="SSF89372">
    <property type="entry name" value="Fucose-specific lectin"/>
    <property type="match status" value="2"/>
</dbReference>
<dbReference type="AlphaFoldDB" id="A0A7W8A4F4"/>
<gene>
    <name evidence="3" type="ORF">HNR40_004868</name>
</gene>
<dbReference type="SUPFAM" id="SSF102588">
    <property type="entry name" value="LmbE-like"/>
    <property type="match status" value="1"/>
</dbReference>
<evidence type="ECO:0000256" key="1">
    <source>
        <dbReference type="ARBA" id="ARBA00022833"/>
    </source>
</evidence>
<sequence>MHFLAHEDDDLLFLNPDIHQTIRAGYPIASVFLTAGEAQEDHAYAEGRREGSRAAYARMAGVDAPVWDSEALRVGAQVVEHNHLRGTGVHLLFLRLSDGGNKRRQDARGRGALVRLWDDQGKAGCLPTFTERGSPYEQCYTYGGLVGTLRKLMEMFTPHAIRTQDPQPDLYRTHDHPDHVQTARFTAEAARQHRHVNPRLVEINFRDYFIQDVPANLGPAERDMKKDVFDAYAPHDPLARDSDLNYPAYVWRMNRMVYRWTGELLRVAANADKRLSVLSVQGRRVVSWDQGADGRWRGPSSLGYAGEWLAPGVAVERDRDGRLRAFAIRLRDNGLTDAIVTTTQRTPGGPWTGQWTDLGRPPYGGNRTGTPALALDQLGRINVFVQTGTHQISYRTHYGNGRWSPWWTLSERGLRSGITAMRDRFGRIELFATLCARADPARTRCDSARILRWRQTEPNGSFRSAPIGSTTPGSPPTLVLNADARLELLYRQGDLDTGTVTVGDVVRTQQEPPSYGWAAASTLPAPGGVGNVQAARGPNASIPSSRVVLAVRNPAMGVSVAVQQEANGAYGPWQDLGGKIIGVPAVSADSSGRVMVFSLGVKGQLFACWQEEVGSARFTPWRILGW</sequence>
<evidence type="ECO:0000313" key="3">
    <source>
        <dbReference type="EMBL" id="MBB5079382.1"/>
    </source>
</evidence>
<dbReference type="GO" id="GO:0000225">
    <property type="term" value="F:N-acetylglucosaminylphosphatidylinositol deacetylase activity"/>
    <property type="evidence" value="ECO:0007669"/>
    <property type="project" value="TreeGrafter"/>
</dbReference>
<dbReference type="PANTHER" id="PTHR12993">
    <property type="entry name" value="N-ACETYLGLUCOSAMINYL-PHOSPHATIDYLINOSITOL DE-N-ACETYLASE-RELATED"/>
    <property type="match status" value="1"/>
</dbReference>
<dbReference type="Gene3D" id="2.120.10.70">
    <property type="entry name" value="Fucose-specific lectin"/>
    <property type="match status" value="1"/>
</dbReference>
<name>A0A7W8A4F4_9ACTN</name>
<proteinExistence type="predicted"/>
<dbReference type="Pfam" id="PF02585">
    <property type="entry name" value="PIG-L"/>
    <property type="match status" value="1"/>
</dbReference>
<evidence type="ECO:0000259" key="2">
    <source>
        <dbReference type="Pfam" id="PF26607"/>
    </source>
</evidence>
<dbReference type="EMBL" id="JACHIN010000006">
    <property type="protein sequence ID" value="MBB5079382.1"/>
    <property type="molecule type" value="Genomic_DNA"/>
</dbReference>
<evidence type="ECO:0000313" key="4">
    <source>
        <dbReference type="Proteomes" id="UP000568380"/>
    </source>
</evidence>
<comment type="caution">
    <text evidence="3">The sequence shown here is derived from an EMBL/GenBank/DDBJ whole genome shotgun (WGS) entry which is preliminary data.</text>
</comment>
<reference evidence="3 4" key="1">
    <citation type="submission" date="2020-08" db="EMBL/GenBank/DDBJ databases">
        <title>Genomic Encyclopedia of Type Strains, Phase IV (KMG-IV): sequencing the most valuable type-strain genomes for metagenomic binning, comparative biology and taxonomic classification.</title>
        <authorList>
            <person name="Goeker M."/>
        </authorList>
    </citation>
    <scope>NUCLEOTIDE SEQUENCE [LARGE SCALE GENOMIC DNA]</scope>
    <source>
        <strain evidence="3 4">DSM 45385</strain>
    </source>
</reference>
<dbReference type="Proteomes" id="UP000568380">
    <property type="component" value="Unassembled WGS sequence"/>
</dbReference>